<dbReference type="Proteomes" id="UP000504635">
    <property type="component" value="Unplaced"/>
</dbReference>
<reference evidence="3" key="1">
    <citation type="submission" date="2025-08" db="UniProtKB">
        <authorList>
            <consortium name="RefSeq"/>
        </authorList>
    </citation>
    <scope>IDENTIFICATION</scope>
    <source>
        <tissue evidence="3">Gonads</tissue>
    </source>
</reference>
<protein>
    <submittedName>
        <fullName evidence="3">Uncharacterized protein LOC115883380</fullName>
    </submittedName>
</protein>
<dbReference type="GeneID" id="115883380"/>
<evidence type="ECO:0000313" key="3">
    <source>
        <dbReference type="RefSeq" id="XP_030757606.1"/>
    </source>
</evidence>
<dbReference type="RefSeq" id="XP_030757606.1">
    <property type="nucleotide sequence ID" value="XM_030901746.1"/>
</dbReference>
<keyword evidence="2" id="KW-1185">Reference proteome</keyword>
<evidence type="ECO:0000256" key="1">
    <source>
        <dbReference type="SAM" id="Phobius"/>
    </source>
</evidence>
<gene>
    <name evidence="3" type="primary">LOC115883380</name>
</gene>
<sequence>MYTIRGIFYILQSILIILFIGDIQGDATRCKKNSEYMCNGIEFQCPDTKPENQEVCKCFCNGGYWRDGNGNCVKECPCPPGKVWREGNSCFDQCNNRFCPQYLMWGCWNEKTCT</sequence>
<dbReference type="OrthoDB" id="6236007at2759"/>
<proteinExistence type="predicted"/>
<evidence type="ECO:0000313" key="2">
    <source>
        <dbReference type="Proteomes" id="UP000504635"/>
    </source>
</evidence>
<accession>A0A6J2Y2W4</accession>
<keyword evidence="1" id="KW-0812">Transmembrane</keyword>
<name>A0A6J2Y2W4_SITOR</name>
<feature type="transmembrane region" description="Helical" evidence="1">
    <location>
        <begin position="6"/>
        <end position="23"/>
    </location>
</feature>
<dbReference type="KEGG" id="soy:115883380"/>
<dbReference type="InParanoid" id="A0A6J2Y2W4"/>
<organism evidence="2 3">
    <name type="scientific">Sitophilus oryzae</name>
    <name type="common">Rice weevil</name>
    <name type="synonym">Curculio oryzae</name>
    <dbReference type="NCBI Taxonomy" id="7048"/>
    <lineage>
        <taxon>Eukaryota</taxon>
        <taxon>Metazoa</taxon>
        <taxon>Ecdysozoa</taxon>
        <taxon>Arthropoda</taxon>
        <taxon>Hexapoda</taxon>
        <taxon>Insecta</taxon>
        <taxon>Pterygota</taxon>
        <taxon>Neoptera</taxon>
        <taxon>Endopterygota</taxon>
        <taxon>Coleoptera</taxon>
        <taxon>Polyphaga</taxon>
        <taxon>Cucujiformia</taxon>
        <taxon>Curculionidae</taxon>
        <taxon>Dryophthorinae</taxon>
        <taxon>Sitophilus</taxon>
    </lineage>
</organism>
<keyword evidence="1" id="KW-1133">Transmembrane helix</keyword>
<keyword evidence="1" id="KW-0472">Membrane</keyword>
<dbReference type="AlphaFoldDB" id="A0A6J2Y2W4"/>